<dbReference type="PANTHER" id="PTHR39517">
    <property type="entry name" value="SLL0192 PROTEIN"/>
    <property type="match status" value="1"/>
</dbReference>
<reference evidence="2" key="2">
    <citation type="submission" date="2011-01" db="EMBL/GenBank/DDBJ databases">
        <title>The complete genome of Deinococcus maricopensis DSM 21211.</title>
        <authorList>
            <consortium name="US DOE Joint Genome Institute (JGI-PGF)"/>
            <person name="Lucas S."/>
            <person name="Copeland A."/>
            <person name="Lapidus A."/>
            <person name="Goodwin L."/>
            <person name="Pitluck S."/>
            <person name="Kyrpides N."/>
            <person name="Mavromatis K."/>
            <person name="Pagani I."/>
            <person name="Ivanova N."/>
            <person name="Ovchinnikova G."/>
            <person name="Zeytun A."/>
            <person name="Detter J.C."/>
            <person name="Han C."/>
            <person name="Land M."/>
            <person name="Hauser L."/>
            <person name="Markowitz V."/>
            <person name="Cheng J.-F."/>
            <person name="Hugenholtz P."/>
            <person name="Woyke T."/>
            <person name="Wu D."/>
            <person name="Pukall R."/>
            <person name="Gehrich-Schroeter G."/>
            <person name="Brambilla E."/>
            <person name="Klenk H.-P."/>
            <person name="Eisen J.A."/>
        </authorList>
    </citation>
    <scope>NUCLEOTIDE SEQUENCE [LARGE SCALE GENOMIC DNA]</scope>
    <source>
        <strain evidence="2">DSM 21211 / LMG 22137 / NRRL B-23946 / LB-34</strain>
    </source>
</reference>
<protein>
    <recommendedName>
        <fullName evidence="3">Lipid-A-disaccharide synthase</fullName>
    </recommendedName>
</protein>
<sequence length="397" mass="41366">MPAMPDAQVLIVSNGVAEDLIGARLAHHLRGRGLHVQALTLVGAGGAYADVAERVGPALALPSGGFPFGSAANLRADLRAGLISASLRQWAAGWRAGHAARGVIAVGDAYALMVARLAAGAAPLYHVQPLVSVHYGEGMTVRAYLRELNALGANAFMPWEVALARRARRVYTRDAASARFLFARGVSARHFGSFALDVLPDPELDLTPLRDGRPVLALVPGSRADAPLSLPVMLAAATHLPDLQAFVAWAPPLDALPIPDGWTRADRSAAHVTLQHGHTRVEVLRGAFGSVARAARVALATAGTATEQLAGLGVPSVAFVTGGPQFTPTFAARQARLLGAALTLTRPDPHALARAAQHLHAHPAARADAARDGRARIGQGGALPELAREISLDLLGR</sequence>
<dbReference type="STRING" id="709986.Deima_0591"/>
<accession>E8U5B1</accession>
<proteinExistence type="predicted"/>
<dbReference type="EMBL" id="CP002454">
    <property type="protein sequence ID" value="ADV66250.1"/>
    <property type="molecule type" value="Genomic_DNA"/>
</dbReference>
<keyword evidence="2" id="KW-1185">Reference proteome</keyword>
<dbReference type="eggNOG" id="COG4370">
    <property type="taxonomic scope" value="Bacteria"/>
</dbReference>
<organism evidence="1 2">
    <name type="scientific">Deinococcus maricopensis (strain DSM 21211 / LMG 22137 / NRRL B-23946 / LB-34)</name>
    <dbReference type="NCBI Taxonomy" id="709986"/>
    <lineage>
        <taxon>Bacteria</taxon>
        <taxon>Thermotogati</taxon>
        <taxon>Deinococcota</taxon>
        <taxon>Deinococci</taxon>
        <taxon>Deinococcales</taxon>
        <taxon>Deinococcaceae</taxon>
        <taxon>Deinococcus</taxon>
    </lineage>
</organism>
<dbReference type="HOGENOM" id="CLU_035659_0_0_0"/>
<reference evidence="1 2" key="1">
    <citation type="journal article" date="2011" name="Stand. Genomic Sci.">
        <title>Complete genome sequence of Deinococcus maricopensis type strain (LB-34).</title>
        <authorList>
            <person name="Pukall R."/>
            <person name="Zeytun A."/>
            <person name="Lucas S."/>
            <person name="Lapidus A."/>
            <person name="Hammon N."/>
            <person name="Deshpande S."/>
            <person name="Nolan M."/>
            <person name="Cheng J.F."/>
            <person name="Pitluck S."/>
            <person name="Liolios K."/>
            <person name="Pagani I."/>
            <person name="Mikhailova N."/>
            <person name="Ivanova N."/>
            <person name="Mavromatis K."/>
            <person name="Pati A."/>
            <person name="Tapia R."/>
            <person name="Han C."/>
            <person name="Goodwin L."/>
            <person name="Chen A."/>
            <person name="Palaniappan K."/>
            <person name="Land M."/>
            <person name="Hauser L."/>
            <person name="Chang Y.J."/>
            <person name="Jeffries C.D."/>
            <person name="Brambilla E.M."/>
            <person name="Rohde M."/>
            <person name="Goker M."/>
            <person name="Detter J.C."/>
            <person name="Woyke T."/>
            <person name="Bristow J."/>
            <person name="Eisen J.A."/>
            <person name="Markowitz V."/>
            <person name="Hugenholtz P."/>
            <person name="Kyrpides N.C."/>
            <person name="Klenk H.P."/>
        </authorList>
    </citation>
    <scope>NUCLEOTIDE SEQUENCE [LARGE SCALE GENOMIC DNA]</scope>
    <source>
        <strain evidence="2">DSM 21211 / LMG 22137 / NRRL B-23946 / LB-34</strain>
    </source>
</reference>
<dbReference type="PANTHER" id="PTHR39517:SF1">
    <property type="entry name" value="LIPID-A-DISACCHARIDE SYNTHASE"/>
    <property type="match status" value="1"/>
</dbReference>
<evidence type="ECO:0000313" key="1">
    <source>
        <dbReference type="EMBL" id="ADV66250.1"/>
    </source>
</evidence>
<dbReference type="InterPro" id="IPR019994">
    <property type="entry name" value="Lipid-A-disac_synthase-rel_put"/>
</dbReference>
<evidence type="ECO:0008006" key="3">
    <source>
        <dbReference type="Google" id="ProtNLM"/>
    </source>
</evidence>
<evidence type="ECO:0000313" key="2">
    <source>
        <dbReference type="Proteomes" id="UP000008635"/>
    </source>
</evidence>
<dbReference type="SUPFAM" id="SSF53756">
    <property type="entry name" value="UDP-Glycosyltransferase/glycogen phosphorylase"/>
    <property type="match status" value="1"/>
</dbReference>
<gene>
    <name evidence="1" type="ordered locus">Deima_0591</name>
</gene>
<dbReference type="Proteomes" id="UP000008635">
    <property type="component" value="Chromosome"/>
</dbReference>
<dbReference type="AlphaFoldDB" id="E8U5B1"/>
<name>E8U5B1_DEIML</name>
<dbReference type="KEGG" id="dmr:Deima_0591"/>
<dbReference type="OrthoDB" id="58305at2"/>
<dbReference type="NCBIfam" id="TIGR03492">
    <property type="entry name" value="lipid-A-disaccharide synthase-related protein"/>
    <property type="match status" value="1"/>
</dbReference>